<evidence type="ECO:0000256" key="9">
    <source>
        <dbReference type="RuleBase" id="RU000492"/>
    </source>
</evidence>
<sequence length="353" mass="39732">FQDSLFQGTLNVSVNEREKFEFNNDFTFDESSPNITAKPIENNEFQHTSNNSLLLVDKLISKYRANLIGLNEASNSDLNFEEYLPADEAGDNIKEKFVKFKSKYQDQEVDEKFKFMQSVSAYKDLSSFMHFCLAKPILKSLTDMSLDKPTPIQCACIPLCLLNKDVCACARTGSGKTVAFLLPIIERLIAKPSLGRSSTRALILSPTRELAVQIFTVTGQLLKYCPKIKVQLAAGGLDRNSQETSLRGNPDIVIATPGRLIDHISNAPNFSLSTVEYLVLDEADKLLDEYFTEQIAEIIRHCSRQRQTMLFSATMTESVRLFVTLVLISYIIVICTCIYTIVIVHTLSFKMQC</sequence>
<gene>
    <name evidence="13" type="ORF">PXEA_LOCUS13216</name>
</gene>
<dbReference type="PROSITE" id="PS51195">
    <property type="entry name" value="Q_MOTIF"/>
    <property type="match status" value="1"/>
</dbReference>
<keyword evidence="14" id="KW-1185">Reference proteome</keyword>
<keyword evidence="3 9" id="KW-0378">Hydrolase</keyword>
<keyword evidence="10" id="KW-1133">Transmembrane helix</keyword>
<evidence type="ECO:0000256" key="2">
    <source>
        <dbReference type="ARBA" id="ARBA00022741"/>
    </source>
</evidence>
<dbReference type="InterPro" id="IPR014001">
    <property type="entry name" value="Helicase_ATP-bd"/>
</dbReference>
<dbReference type="SMART" id="SM00487">
    <property type="entry name" value="DEXDc"/>
    <property type="match status" value="1"/>
</dbReference>
<feature type="transmembrane region" description="Helical" evidence="10">
    <location>
        <begin position="321"/>
        <end position="344"/>
    </location>
</feature>
<keyword evidence="4 9" id="KW-0347">Helicase</keyword>
<feature type="non-terminal residue" evidence="13">
    <location>
        <position position="1"/>
    </location>
</feature>
<evidence type="ECO:0000256" key="3">
    <source>
        <dbReference type="ARBA" id="ARBA00022801"/>
    </source>
</evidence>
<feature type="domain" description="Helicase ATP-binding" evidence="11">
    <location>
        <begin position="157"/>
        <end position="333"/>
    </location>
</feature>
<organism evidence="13 14">
    <name type="scientific">Protopolystoma xenopodis</name>
    <dbReference type="NCBI Taxonomy" id="117903"/>
    <lineage>
        <taxon>Eukaryota</taxon>
        <taxon>Metazoa</taxon>
        <taxon>Spiralia</taxon>
        <taxon>Lophotrochozoa</taxon>
        <taxon>Platyhelminthes</taxon>
        <taxon>Monogenea</taxon>
        <taxon>Polyopisthocotylea</taxon>
        <taxon>Polystomatidea</taxon>
        <taxon>Polystomatidae</taxon>
        <taxon>Protopolystoma</taxon>
    </lineage>
</organism>
<feature type="domain" description="DEAD-box RNA helicase Q" evidence="12">
    <location>
        <begin position="126"/>
        <end position="154"/>
    </location>
</feature>
<evidence type="ECO:0000313" key="14">
    <source>
        <dbReference type="Proteomes" id="UP000784294"/>
    </source>
</evidence>
<dbReference type="AlphaFoldDB" id="A0A448WTE0"/>
<dbReference type="GO" id="GO:0005829">
    <property type="term" value="C:cytosol"/>
    <property type="evidence" value="ECO:0007669"/>
    <property type="project" value="TreeGrafter"/>
</dbReference>
<evidence type="ECO:0000256" key="10">
    <source>
        <dbReference type="SAM" id="Phobius"/>
    </source>
</evidence>
<keyword evidence="2 9" id="KW-0547">Nucleotide-binding</keyword>
<comment type="caution">
    <text evidence="13">The sequence shown here is derived from an EMBL/GenBank/DDBJ whole genome shotgun (WGS) entry which is preliminary data.</text>
</comment>
<dbReference type="PROSITE" id="PS51192">
    <property type="entry name" value="HELICASE_ATP_BIND_1"/>
    <property type="match status" value="1"/>
</dbReference>
<dbReference type="InterPro" id="IPR000629">
    <property type="entry name" value="RNA-helicase_DEAD-box_CS"/>
</dbReference>
<evidence type="ECO:0000256" key="1">
    <source>
        <dbReference type="ARBA" id="ARBA00012552"/>
    </source>
</evidence>
<evidence type="ECO:0000256" key="4">
    <source>
        <dbReference type="ARBA" id="ARBA00022806"/>
    </source>
</evidence>
<accession>A0A448WTE0</accession>
<dbReference type="EMBL" id="CAAALY010043211">
    <property type="protein sequence ID" value="VEL19776.1"/>
    <property type="molecule type" value="Genomic_DNA"/>
</dbReference>
<name>A0A448WTE0_9PLAT</name>
<keyword evidence="5 9" id="KW-0067">ATP-binding</keyword>
<evidence type="ECO:0000313" key="13">
    <source>
        <dbReference type="EMBL" id="VEL19776.1"/>
    </source>
</evidence>
<proteinExistence type="inferred from homology"/>
<keyword evidence="10" id="KW-0812">Transmembrane</keyword>
<dbReference type="InterPro" id="IPR027417">
    <property type="entry name" value="P-loop_NTPase"/>
</dbReference>
<evidence type="ECO:0000256" key="6">
    <source>
        <dbReference type="ARBA" id="ARBA00022884"/>
    </source>
</evidence>
<evidence type="ECO:0000256" key="8">
    <source>
        <dbReference type="PROSITE-ProRule" id="PRU00552"/>
    </source>
</evidence>
<keyword evidence="10" id="KW-0472">Membrane</keyword>
<feature type="short sequence motif" description="Q motif" evidence="8">
    <location>
        <begin position="126"/>
        <end position="154"/>
    </location>
</feature>
<dbReference type="SUPFAM" id="SSF52540">
    <property type="entry name" value="P-loop containing nucleoside triphosphate hydrolases"/>
    <property type="match status" value="1"/>
</dbReference>
<dbReference type="OrthoDB" id="10259843at2759"/>
<evidence type="ECO:0000256" key="7">
    <source>
        <dbReference type="ARBA" id="ARBA00047984"/>
    </source>
</evidence>
<dbReference type="InterPro" id="IPR014014">
    <property type="entry name" value="RNA_helicase_DEAD_Q_motif"/>
</dbReference>
<dbReference type="InterPro" id="IPR011545">
    <property type="entry name" value="DEAD/DEAH_box_helicase_dom"/>
</dbReference>
<evidence type="ECO:0000259" key="12">
    <source>
        <dbReference type="PROSITE" id="PS51195"/>
    </source>
</evidence>
<comment type="catalytic activity">
    <reaction evidence="7">
        <text>ATP + H2O = ADP + phosphate + H(+)</text>
        <dbReference type="Rhea" id="RHEA:13065"/>
        <dbReference type="ChEBI" id="CHEBI:15377"/>
        <dbReference type="ChEBI" id="CHEBI:15378"/>
        <dbReference type="ChEBI" id="CHEBI:30616"/>
        <dbReference type="ChEBI" id="CHEBI:43474"/>
        <dbReference type="ChEBI" id="CHEBI:456216"/>
        <dbReference type="EC" id="3.6.4.13"/>
    </reaction>
</comment>
<keyword evidence="6" id="KW-0694">RNA-binding</keyword>
<dbReference type="CDD" id="cd17947">
    <property type="entry name" value="DEADc_DDX27"/>
    <property type="match status" value="1"/>
</dbReference>
<comment type="similarity">
    <text evidence="9">Belongs to the DEAD box helicase family.</text>
</comment>
<evidence type="ECO:0000256" key="5">
    <source>
        <dbReference type="ARBA" id="ARBA00022840"/>
    </source>
</evidence>
<dbReference type="EC" id="3.6.4.13" evidence="1"/>
<dbReference type="PANTHER" id="PTHR47959">
    <property type="entry name" value="ATP-DEPENDENT RNA HELICASE RHLE-RELATED"/>
    <property type="match status" value="1"/>
</dbReference>
<evidence type="ECO:0000259" key="11">
    <source>
        <dbReference type="PROSITE" id="PS51192"/>
    </source>
</evidence>
<dbReference type="GO" id="GO:0005524">
    <property type="term" value="F:ATP binding"/>
    <property type="evidence" value="ECO:0007669"/>
    <property type="project" value="UniProtKB-KW"/>
</dbReference>
<dbReference type="Gene3D" id="3.40.50.300">
    <property type="entry name" value="P-loop containing nucleotide triphosphate hydrolases"/>
    <property type="match status" value="1"/>
</dbReference>
<dbReference type="PROSITE" id="PS00039">
    <property type="entry name" value="DEAD_ATP_HELICASE"/>
    <property type="match status" value="1"/>
</dbReference>
<dbReference type="PANTHER" id="PTHR47959:SF21">
    <property type="entry name" value="DEAD-BOX HELICASE 56"/>
    <property type="match status" value="1"/>
</dbReference>
<dbReference type="GO" id="GO:0016787">
    <property type="term" value="F:hydrolase activity"/>
    <property type="evidence" value="ECO:0007669"/>
    <property type="project" value="UniProtKB-KW"/>
</dbReference>
<dbReference type="InterPro" id="IPR050079">
    <property type="entry name" value="DEAD_box_RNA_helicase"/>
</dbReference>
<dbReference type="GO" id="GO:0003724">
    <property type="term" value="F:RNA helicase activity"/>
    <property type="evidence" value="ECO:0007669"/>
    <property type="project" value="UniProtKB-EC"/>
</dbReference>
<dbReference type="Pfam" id="PF00270">
    <property type="entry name" value="DEAD"/>
    <property type="match status" value="1"/>
</dbReference>
<dbReference type="Proteomes" id="UP000784294">
    <property type="component" value="Unassembled WGS sequence"/>
</dbReference>
<reference evidence="13" key="1">
    <citation type="submission" date="2018-11" db="EMBL/GenBank/DDBJ databases">
        <authorList>
            <consortium name="Pathogen Informatics"/>
        </authorList>
    </citation>
    <scope>NUCLEOTIDE SEQUENCE</scope>
</reference>
<dbReference type="GO" id="GO:0003723">
    <property type="term" value="F:RNA binding"/>
    <property type="evidence" value="ECO:0007669"/>
    <property type="project" value="UniProtKB-KW"/>
</dbReference>
<protein>
    <recommendedName>
        <fullName evidence="1">RNA helicase</fullName>
        <ecNumber evidence="1">3.6.4.13</ecNumber>
    </recommendedName>
</protein>